<organism evidence="2 3">
    <name type="scientific">Tribolium castaneum</name>
    <name type="common">Red flour beetle</name>
    <dbReference type="NCBI Taxonomy" id="7070"/>
    <lineage>
        <taxon>Eukaryota</taxon>
        <taxon>Metazoa</taxon>
        <taxon>Ecdysozoa</taxon>
        <taxon>Arthropoda</taxon>
        <taxon>Hexapoda</taxon>
        <taxon>Insecta</taxon>
        <taxon>Pterygota</taxon>
        <taxon>Neoptera</taxon>
        <taxon>Endopterygota</taxon>
        <taxon>Coleoptera</taxon>
        <taxon>Polyphaga</taxon>
        <taxon>Cucujiformia</taxon>
        <taxon>Tenebrionidae</taxon>
        <taxon>Tenebrionidae incertae sedis</taxon>
        <taxon>Tribolium</taxon>
    </lineage>
</organism>
<dbReference type="EMBL" id="KQ971338">
    <property type="protein sequence ID" value="KYB28130.1"/>
    <property type="molecule type" value="Genomic_DNA"/>
</dbReference>
<accession>A0A139WJF1</accession>
<sequence length="148" mass="16872">MLRRILILLILGLSTKCDNPVTTTTSIEATTPPDPFKYCEYFPQDSDVDEGNYGDAECYIEGNFRETLLLRDFIVTSDGQTRIYNDFHTFRGSVVTRIRLINLGRFHGATKVLHIYNDENGIGSANIEIDIFSGKGIRMMWEIYGYSL</sequence>
<dbReference type="Proteomes" id="UP000007266">
    <property type="component" value="Linkage group 4"/>
</dbReference>
<evidence type="ECO:0000313" key="3">
    <source>
        <dbReference type="Proteomes" id="UP000007266"/>
    </source>
</evidence>
<evidence type="ECO:0000313" key="2">
    <source>
        <dbReference type="EMBL" id="KYB28130.1"/>
    </source>
</evidence>
<reference evidence="2 3" key="1">
    <citation type="journal article" date="2008" name="Nature">
        <title>The genome of the model beetle and pest Tribolium castaneum.</title>
        <authorList>
            <consortium name="Tribolium Genome Sequencing Consortium"/>
            <person name="Richards S."/>
            <person name="Gibbs R.A."/>
            <person name="Weinstock G.M."/>
            <person name="Brown S.J."/>
            <person name="Denell R."/>
            <person name="Beeman R.W."/>
            <person name="Gibbs R."/>
            <person name="Beeman R.W."/>
            <person name="Brown S.J."/>
            <person name="Bucher G."/>
            <person name="Friedrich M."/>
            <person name="Grimmelikhuijzen C.J."/>
            <person name="Klingler M."/>
            <person name="Lorenzen M."/>
            <person name="Richards S."/>
            <person name="Roth S."/>
            <person name="Schroder R."/>
            <person name="Tautz D."/>
            <person name="Zdobnov E.M."/>
            <person name="Muzny D."/>
            <person name="Gibbs R.A."/>
            <person name="Weinstock G.M."/>
            <person name="Attaway T."/>
            <person name="Bell S."/>
            <person name="Buhay C.J."/>
            <person name="Chandrabose M.N."/>
            <person name="Chavez D."/>
            <person name="Clerk-Blankenburg K.P."/>
            <person name="Cree A."/>
            <person name="Dao M."/>
            <person name="Davis C."/>
            <person name="Chacko J."/>
            <person name="Dinh H."/>
            <person name="Dugan-Rocha S."/>
            <person name="Fowler G."/>
            <person name="Garner T.T."/>
            <person name="Garnes J."/>
            <person name="Gnirke A."/>
            <person name="Hawes A."/>
            <person name="Hernandez J."/>
            <person name="Hines S."/>
            <person name="Holder M."/>
            <person name="Hume J."/>
            <person name="Jhangiani S.N."/>
            <person name="Joshi V."/>
            <person name="Khan Z.M."/>
            <person name="Jackson L."/>
            <person name="Kovar C."/>
            <person name="Kowis A."/>
            <person name="Lee S."/>
            <person name="Lewis L.R."/>
            <person name="Margolis J."/>
            <person name="Morgan M."/>
            <person name="Nazareth L.V."/>
            <person name="Nguyen N."/>
            <person name="Okwuonu G."/>
            <person name="Parker D."/>
            <person name="Richards S."/>
            <person name="Ruiz S.J."/>
            <person name="Santibanez J."/>
            <person name="Savard J."/>
            <person name="Scherer S.E."/>
            <person name="Schneider B."/>
            <person name="Sodergren E."/>
            <person name="Tautz D."/>
            <person name="Vattahil S."/>
            <person name="Villasana D."/>
            <person name="White C.S."/>
            <person name="Wright R."/>
            <person name="Park Y."/>
            <person name="Beeman R.W."/>
            <person name="Lord J."/>
            <person name="Oppert B."/>
            <person name="Lorenzen M."/>
            <person name="Brown S."/>
            <person name="Wang L."/>
            <person name="Savard J."/>
            <person name="Tautz D."/>
            <person name="Richards S."/>
            <person name="Weinstock G."/>
            <person name="Gibbs R.A."/>
            <person name="Liu Y."/>
            <person name="Worley K."/>
            <person name="Weinstock G."/>
            <person name="Elsik C.G."/>
            <person name="Reese J.T."/>
            <person name="Elhaik E."/>
            <person name="Landan G."/>
            <person name="Graur D."/>
            <person name="Arensburger P."/>
            <person name="Atkinson P."/>
            <person name="Beeman R.W."/>
            <person name="Beidler J."/>
            <person name="Brown S.J."/>
            <person name="Demuth J.P."/>
            <person name="Drury D.W."/>
            <person name="Du Y.Z."/>
            <person name="Fujiwara H."/>
            <person name="Lorenzen M."/>
            <person name="Maselli V."/>
            <person name="Osanai M."/>
            <person name="Park Y."/>
            <person name="Robertson H.M."/>
            <person name="Tu Z."/>
            <person name="Wang J.J."/>
            <person name="Wang S."/>
            <person name="Richards S."/>
            <person name="Song H."/>
            <person name="Zhang L."/>
            <person name="Sodergren E."/>
            <person name="Werner D."/>
            <person name="Stanke M."/>
            <person name="Morgenstern B."/>
            <person name="Solovyev V."/>
            <person name="Kosarev P."/>
            <person name="Brown G."/>
            <person name="Chen H.C."/>
            <person name="Ermolaeva O."/>
            <person name="Hlavina W."/>
            <person name="Kapustin Y."/>
            <person name="Kiryutin B."/>
            <person name="Kitts P."/>
            <person name="Maglott D."/>
            <person name="Pruitt K."/>
            <person name="Sapojnikov V."/>
            <person name="Souvorov A."/>
            <person name="Mackey A.J."/>
            <person name="Waterhouse R.M."/>
            <person name="Wyder S."/>
            <person name="Zdobnov E.M."/>
            <person name="Zdobnov E.M."/>
            <person name="Wyder S."/>
            <person name="Kriventseva E.V."/>
            <person name="Kadowaki T."/>
            <person name="Bork P."/>
            <person name="Aranda M."/>
            <person name="Bao R."/>
            <person name="Beermann A."/>
            <person name="Berns N."/>
            <person name="Bolognesi R."/>
            <person name="Bonneton F."/>
            <person name="Bopp D."/>
            <person name="Brown S.J."/>
            <person name="Bucher G."/>
            <person name="Butts T."/>
            <person name="Chaumot A."/>
            <person name="Denell R.E."/>
            <person name="Ferrier D.E."/>
            <person name="Friedrich M."/>
            <person name="Gordon C.M."/>
            <person name="Jindra M."/>
            <person name="Klingler M."/>
            <person name="Lan Q."/>
            <person name="Lattorff H.M."/>
            <person name="Laudet V."/>
            <person name="von Levetsow C."/>
            <person name="Liu Z."/>
            <person name="Lutz R."/>
            <person name="Lynch J.A."/>
            <person name="da Fonseca R.N."/>
            <person name="Posnien N."/>
            <person name="Reuter R."/>
            <person name="Roth S."/>
            <person name="Savard J."/>
            <person name="Schinko J.B."/>
            <person name="Schmitt C."/>
            <person name="Schoppmeier M."/>
            <person name="Schroder R."/>
            <person name="Shippy T.D."/>
            <person name="Simonnet F."/>
            <person name="Marques-Souza H."/>
            <person name="Tautz D."/>
            <person name="Tomoyasu Y."/>
            <person name="Trauner J."/>
            <person name="Van der Zee M."/>
            <person name="Vervoort M."/>
            <person name="Wittkopp N."/>
            <person name="Wimmer E.A."/>
            <person name="Yang X."/>
            <person name="Jones A.K."/>
            <person name="Sattelle D.B."/>
            <person name="Ebert P.R."/>
            <person name="Nelson D."/>
            <person name="Scott J.G."/>
            <person name="Beeman R.W."/>
            <person name="Muthukrishnan S."/>
            <person name="Kramer K.J."/>
            <person name="Arakane Y."/>
            <person name="Beeman R.W."/>
            <person name="Zhu Q."/>
            <person name="Hogenkamp D."/>
            <person name="Dixit R."/>
            <person name="Oppert B."/>
            <person name="Jiang H."/>
            <person name="Zou Z."/>
            <person name="Marshall J."/>
            <person name="Elpidina E."/>
            <person name="Vinokurov K."/>
            <person name="Oppert C."/>
            <person name="Zou Z."/>
            <person name="Evans J."/>
            <person name="Lu Z."/>
            <person name="Zhao P."/>
            <person name="Sumathipala N."/>
            <person name="Altincicek B."/>
            <person name="Vilcinskas A."/>
            <person name="Williams M."/>
            <person name="Hultmark D."/>
            <person name="Hetru C."/>
            <person name="Jiang H."/>
            <person name="Grimmelikhuijzen C.J."/>
            <person name="Hauser F."/>
            <person name="Cazzamali G."/>
            <person name="Williamson M."/>
            <person name="Park Y."/>
            <person name="Li B."/>
            <person name="Tanaka Y."/>
            <person name="Predel R."/>
            <person name="Neupert S."/>
            <person name="Schachtner J."/>
            <person name="Verleyen P."/>
            <person name="Raible F."/>
            <person name="Bork P."/>
            <person name="Friedrich M."/>
            <person name="Walden K.K."/>
            <person name="Robertson H.M."/>
            <person name="Angeli S."/>
            <person name="Foret S."/>
            <person name="Bucher G."/>
            <person name="Schuetz S."/>
            <person name="Maleszka R."/>
            <person name="Wimmer E.A."/>
            <person name="Beeman R.W."/>
            <person name="Lorenzen M."/>
            <person name="Tomoyasu Y."/>
            <person name="Miller S.C."/>
            <person name="Grossmann D."/>
            <person name="Bucher G."/>
        </authorList>
    </citation>
    <scope>NUCLEOTIDE SEQUENCE [LARGE SCALE GENOMIC DNA]</scope>
    <source>
        <strain evidence="2 3">Georgia GA2</strain>
    </source>
</reference>
<dbReference type="AlphaFoldDB" id="A0A139WJF1"/>
<gene>
    <name evidence="2" type="primary">AUGUSTUS-3.0.2_32890</name>
    <name evidence="2" type="ORF">TcasGA2_TC032890</name>
</gene>
<name>A0A139WJF1_TRICA</name>
<feature type="chain" id="PRO_5007300100" description="Lipoprotein" evidence="1">
    <location>
        <begin position="18"/>
        <end position="148"/>
    </location>
</feature>
<evidence type="ECO:0000256" key="1">
    <source>
        <dbReference type="SAM" id="SignalP"/>
    </source>
</evidence>
<evidence type="ECO:0008006" key="4">
    <source>
        <dbReference type="Google" id="ProtNLM"/>
    </source>
</evidence>
<feature type="signal peptide" evidence="1">
    <location>
        <begin position="1"/>
        <end position="17"/>
    </location>
</feature>
<keyword evidence="3" id="KW-1185">Reference proteome</keyword>
<keyword evidence="1" id="KW-0732">Signal</keyword>
<dbReference type="InParanoid" id="A0A139WJF1"/>
<reference evidence="2 3" key="2">
    <citation type="journal article" date="2010" name="Nucleic Acids Res.">
        <title>BeetleBase in 2010: revisions to provide comprehensive genomic information for Tribolium castaneum.</title>
        <authorList>
            <person name="Kim H.S."/>
            <person name="Murphy T."/>
            <person name="Xia J."/>
            <person name="Caragea D."/>
            <person name="Park Y."/>
            <person name="Beeman R.W."/>
            <person name="Lorenzen M.D."/>
            <person name="Butcher S."/>
            <person name="Manak J.R."/>
            <person name="Brown S.J."/>
        </authorList>
    </citation>
    <scope>GENOME REANNOTATION</scope>
    <source>
        <strain evidence="2 3">Georgia GA2</strain>
    </source>
</reference>
<proteinExistence type="predicted"/>
<protein>
    <recommendedName>
        <fullName evidence="4">Lipoprotein</fullName>
    </recommendedName>
</protein>